<dbReference type="PANTHER" id="PTHR36503:SF2">
    <property type="entry name" value="BLR2408 PROTEIN"/>
    <property type="match status" value="1"/>
</dbReference>
<dbReference type="Proteomes" id="UP000568380">
    <property type="component" value="Unassembled WGS sequence"/>
</dbReference>
<keyword evidence="3" id="KW-1185">Reference proteome</keyword>
<comment type="caution">
    <text evidence="2">The sequence shown here is derived from an EMBL/GenBank/DDBJ whole genome shotgun (WGS) entry which is preliminary data.</text>
</comment>
<protein>
    <recommendedName>
        <fullName evidence="1">VOC domain-containing protein</fullName>
    </recommendedName>
</protein>
<gene>
    <name evidence="2" type="ORF">HNR40_010593</name>
</gene>
<accession>A0A7W8AF98</accession>
<reference evidence="2 3" key="1">
    <citation type="submission" date="2020-08" db="EMBL/GenBank/DDBJ databases">
        <title>Genomic Encyclopedia of Type Strains, Phase IV (KMG-IV): sequencing the most valuable type-strain genomes for metagenomic binning, comparative biology and taxonomic classification.</title>
        <authorList>
            <person name="Goeker M."/>
        </authorList>
    </citation>
    <scope>NUCLEOTIDE SEQUENCE [LARGE SCALE GENOMIC DNA]</scope>
    <source>
        <strain evidence="2 3">DSM 45385</strain>
    </source>
</reference>
<dbReference type="PROSITE" id="PS51819">
    <property type="entry name" value="VOC"/>
    <property type="match status" value="1"/>
</dbReference>
<feature type="domain" description="VOC" evidence="1">
    <location>
        <begin position="2"/>
        <end position="126"/>
    </location>
</feature>
<dbReference type="InterPro" id="IPR004360">
    <property type="entry name" value="Glyas_Fos-R_dOase_dom"/>
</dbReference>
<organism evidence="2 3">
    <name type="scientific">Nonomuraea endophytica</name>
    <dbReference type="NCBI Taxonomy" id="714136"/>
    <lineage>
        <taxon>Bacteria</taxon>
        <taxon>Bacillati</taxon>
        <taxon>Actinomycetota</taxon>
        <taxon>Actinomycetes</taxon>
        <taxon>Streptosporangiales</taxon>
        <taxon>Streptosporangiaceae</taxon>
        <taxon>Nonomuraea</taxon>
    </lineage>
</organism>
<proteinExistence type="predicted"/>
<dbReference type="Pfam" id="PF00903">
    <property type="entry name" value="Glyoxalase"/>
    <property type="match status" value="1"/>
</dbReference>
<dbReference type="SUPFAM" id="SSF54593">
    <property type="entry name" value="Glyoxalase/Bleomycin resistance protein/Dihydroxybiphenyl dioxygenase"/>
    <property type="match status" value="1"/>
</dbReference>
<dbReference type="EMBL" id="JACHIN010000030">
    <property type="protein sequence ID" value="MBB5085080.1"/>
    <property type="molecule type" value="Genomic_DNA"/>
</dbReference>
<dbReference type="InterPro" id="IPR029068">
    <property type="entry name" value="Glyas_Bleomycin-R_OHBP_Dase"/>
</dbReference>
<evidence type="ECO:0000313" key="3">
    <source>
        <dbReference type="Proteomes" id="UP000568380"/>
    </source>
</evidence>
<evidence type="ECO:0000313" key="2">
    <source>
        <dbReference type="EMBL" id="MBB5085080.1"/>
    </source>
</evidence>
<evidence type="ECO:0000259" key="1">
    <source>
        <dbReference type="PROSITE" id="PS51819"/>
    </source>
</evidence>
<dbReference type="Gene3D" id="3.10.180.10">
    <property type="entry name" value="2,3-Dihydroxybiphenyl 1,2-Dioxygenase, domain 1"/>
    <property type="match status" value="1"/>
</dbReference>
<dbReference type="PANTHER" id="PTHR36503">
    <property type="entry name" value="BLR2520 PROTEIN"/>
    <property type="match status" value="1"/>
</dbReference>
<dbReference type="RefSeq" id="WP_184976211.1">
    <property type="nucleotide sequence ID" value="NZ_JACHIN010000030.1"/>
</dbReference>
<dbReference type="AlphaFoldDB" id="A0A7W8AF98"/>
<name>A0A7W8AF98_9ACTN</name>
<dbReference type="InterPro" id="IPR037523">
    <property type="entry name" value="VOC_core"/>
</dbReference>
<sequence>MPKKILVNLPTKDLAKAKSFYTALGYSMNPDFTDDDVACVVISDEIQVMVLVEPLFRRFTPRDVADATQVTETILALSVDSREEVDDLVDKALAAGGSPVDQPDTHDMHSRSFCDPDGHLWEVIWFDPAGLQG</sequence>